<comment type="caution">
    <text evidence="12">The sequence shown here is derived from an EMBL/GenBank/DDBJ whole genome shotgun (WGS) entry which is preliminary data.</text>
</comment>
<dbReference type="OrthoDB" id="416741at2759"/>
<keyword evidence="5" id="KW-0255">Endonuclease</keyword>
<protein>
    <submittedName>
        <fullName evidence="12">Ribonuclease 3-like protein 2 isoform X1</fullName>
    </submittedName>
</protein>
<keyword evidence="13" id="KW-1185">Reference proteome</keyword>
<dbReference type="CDD" id="cd00048">
    <property type="entry name" value="DSRM_SF"/>
    <property type="match status" value="1"/>
</dbReference>
<keyword evidence="4" id="KW-0479">Metal-binding</keyword>
<keyword evidence="3" id="KW-0540">Nuclease</keyword>
<evidence type="ECO:0000256" key="5">
    <source>
        <dbReference type="ARBA" id="ARBA00022759"/>
    </source>
</evidence>
<evidence type="ECO:0000256" key="1">
    <source>
        <dbReference type="ARBA" id="ARBA00001936"/>
    </source>
</evidence>
<dbReference type="PROSITE" id="PS50142">
    <property type="entry name" value="RNASE_3_2"/>
    <property type="match status" value="1"/>
</dbReference>
<dbReference type="AlphaFoldDB" id="A0A3S4Q0Z4"/>
<dbReference type="Pfam" id="PF14709">
    <property type="entry name" value="DND1_DSRM"/>
    <property type="match status" value="1"/>
</dbReference>
<evidence type="ECO:0000256" key="7">
    <source>
        <dbReference type="ARBA" id="ARBA00022842"/>
    </source>
</evidence>
<dbReference type="GO" id="GO:0046872">
    <property type="term" value="F:metal ion binding"/>
    <property type="evidence" value="ECO:0007669"/>
    <property type="project" value="UniProtKB-KW"/>
</dbReference>
<name>A0A3S4Q0Z4_9MAGN</name>
<dbReference type="Pfam" id="PF00035">
    <property type="entry name" value="dsrm"/>
    <property type="match status" value="1"/>
</dbReference>
<evidence type="ECO:0000256" key="6">
    <source>
        <dbReference type="ARBA" id="ARBA00022801"/>
    </source>
</evidence>
<dbReference type="Pfam" id="PF00636">
    <property type="entry name" value="Ribonuclease_3"/>
    <property type="match status" value="1"/>
</dbReference>
<dbReference type="InterPro" id="IPR014720">
    <property type="entry name" value="dsRBD_dom"/>
</dbReference>
<feature type="domain" description="RNase III" evidence="11">
    <location>
        <begin position="24"/>
        <end position="166"/>
    </location>
</feature>
<keyword evidence="7" id="KW-0460">Magnesium</keyword>
<comment type="cofactor">
    <cofactor evidence="1">
        <name>Mn(2+)</name>
        <dbReference type="ChEBI" id="CHEBI:29035"/>
    </cofactor>
</comment>
<dbReference type="PANTHER" id="PTHR14950:SF49">
    <property type="entry name" value="RIBONUCLEASE 3-LIKE PROTEIN 2-RELATED"/>
    <property type="match status" value="1"/>
</dbReference>
<dbReference type="GO" id="GO:0005737">
    <property type="term" value="C:cytoplasm"/>
    <property type="evidence" value="ECO:0007669"/>
    <property type="project" value="TreeGrafter"/>
</dbReference>
<dbReference type="PROSITE" id="PS50137">
    <property type="entry name" value="DS_RBD"/>
    <property type="match status" value="2"/>
</dbReference>
<dbReference type="GO" id="GO:0003723">
    <property type="term" value="F:RNA binding"/>
    <property type="evidence" value="ECO:0007669"/>
    <property type="project" value="UniProtKB-UniRule"/>
</dbReference>
<evidence type="ECO:0000256" key="9">
    <source>
        <dbReference type="PROSITE-ProRule" id="PRU00266"/>
    </source>
</evidence>
<proteinExistence type="predicted"/>
<dbReference type="PANTHER" id="PTHR14950">
    <property type="entry name" value="DICER-RELATED"/>
    <property type="match status" value="1"/>
</dbReference>
<evidence type="ECO:0000313" key="12">
    <source>
        <dbReference type="EMBL" id="RWR97339.1"/>
    </source>
</evidence>
<evidence type="ECO:0000256" key="8">
    <source>
        <dbReference type="ARBA" id="ARBA00022884"/>
    </source>
</evidence>
<dbReference type="SMART" id="SM00358">
    <property type="entry name" value="DSRM"/>
    <property type="match status" value="2"/>
</dbReference>
<dbReference type="InterPro" id="IPR036389">
    <property type="entry name" value="RNase_III_sf"/>
</dbReference>
<evidence type="ECO:0000256" key="3">
    <source>
        <dbReference type="ARBA" id="ARBA00022722"/>
    </source>
</evidence>
<keyword evidence="8 9" id="KW-0694">RNA-binding</keyword>
<dbReference type="Gene3D" id="3.30.160.20">
    <property type="match status" value="1"/>
</dbReference>
<comment type="cofactor">
    <cofactor evidence="2">
        <name>Mg(2+)</name>
        <dbReference type="ChEBI" id="CHEBI:18420"/>
    </cofactor>
</comment>
<sequence>MDDHTMYMDPIDARPVDASMRDAVAALEHHLGYRFRNPNLLVDALTHSSYPDTASYERLEFVGDSALRLAISYHLYVAYPKLDPGRLSLLRVANGTTEKIARVAVRHGLYQYVRRKSPTLDEKVREFADSIRGEVDEVYYTGAVKAPKVLADIVEGIAAAVFVDCNLSLEILWMVRWGFTFMWIRLSRVFRRLLEPMVTLETLQRPPVTTLFEFCRKQGKQLDIRYWKEGSKSIASVYVDGVLLGSGSSKHKETAKLYAVQEALPGLLASTPRDMETDKVMEEEGSKMRLNQLCTKNRWPNPRYRVEKELGPGHDKQFMCSVQVDTLAGVFESTGDSKSKVKDSENSAAFAMLNLLQEMGHGCSD</sequence>
<dbReference type="Gene3D" id="1.10.1520.10">
    <property type="entry name" value="Ribonuclease III domain"/>
    <property type="match status" value="1"/>
</dbReference>
<dbReference type="GO" id="GO:0005634">
    <property type="term" value="C:nucleus"/>
    <property type="evidence" value="ECO:0007669"/>
    <property type="project" value="TreeGrafter"/>
</dbReference>
<evidence type="ECO:0000256" key="2">
    <source>
        <dbReference type="ARBA" id="ARBA00001946"/>
    </source>
</evidence>
<dbReference type="FunFam" id="1.10.1520.10:FF:000004">
    <property type="entry name" value="Endoribonuclease dicer-like 1"/>
    <property type="match status" value="1"/>
</dbReference>
<dbReference type="SMART" id="SM00535">
    <property type="entry name" value="RIBOc"/>
    <property type="match status" value="1"/>
</dbReference>
<dbReference type="Proteomes" id="UP000283530">
    <property type="component" value="Unassembled WGS sequence"/>
</dbReference>
<dbReference type="STRING" id="337451.A0A3S4Q0Z4"/>
<feature type="domain" description="DRBM" evidence="10">
    <location>
        <begin position="206"/>
        <end position="269"/>
    </location>
</feature>
<reference evidence="12 13" key="1">
    <citation type="journal article" date="2019" name="Nat. Plants">
        <title>Stout camphor tree genome fills gaps in understanding of flowering plant genome evolution.</title>
        <authorList>
            <person name="Chaw S.M."/>
            <person name="Liu Y.C."/>
            <person name="Wu Y.W."/>
            <person name="Wang H.Y."/>
            <person name="Lin C.I."/>
            <person name="Wu C.S."/>
            <person name="Ke H.M."/>
            <person name="Chang L.Y."/>
            <person name="Hsu C.Y."/>
            <person name="Yang H.T."/>
            <person name="Sudianto E."/>
            <person name="Hsu M.H."/>
            <person name="Wu K.P."/>
            <person name="Wang L.N."/>
            <person name="Leebens-Mack J.H."/>
            <person name="Tsai I.J."/>
        </authorList>
    </citation>
    <scope>NUCLEOTIDE SEQUENCE [LARGE SCALE GENOMIC DNA]</scope>
    <source>
        <strain evidence="13">cv. Chaw 1501</strain>
        <tissue evidence="12">Young leaves</tissue>
    </source>
</reference>
<dbReference type="GO" id="GO:0030422">
    <property type="term" value="P:siRNA processing"/>
    <property type="evidence" value="ECO:0007669"/>
    <property type="project" value="TreeGrafter"/>
</dbReference>
<evidence type="ECO:0000259" key="11">
    <source>
        <dbReference type="PROSITE" id="PS50142"/>
    </source>
</evidence>
<keyword evidence="6" id="KW-0378">Hydrolase</keyword>
<organism evidence="12 13">
    <name type="scientific">Cinnamomum micranthum f. kanehirae</name>
    <dbReference type="NCBI Taxonomy" id="337451"/>
    <lineage>
        <taxon>Eukaryota</taxon>
        <taxon>Viridiplantae</taxon>
        <taxon>Streptophyta</taxon>
        <taxon>Embryophyta</taxon>
        <taxon>Tracheophyta</taxon>
        <taxon>Spermatophyta</taxon>
        <taxon>Magnoliopsida</taxon>
        <taxon>Magnoliidae</taxon>
        <taxon>Laurales</taxon>
        <taxon>Lauraceae</taxon>
        <taxon>Cinnamomum</taxon>
    </lineage>
</organism>
<dbReference type="EMBL" id="QPKB01000013">
    <property type="protein sequence ID" value="RWR97339.1"/>
    <property type="molecule type" value="Genomic_DNA"/>
</dbReference>
<evidence type="ECO:0000256" key="4">
    <source>
        <dbReference type="ARBA" id="ARBA00022723"/>
    </source>
</evidence>
<dbReference type="SUPFAM" id="SSF69065">
    <property type="entry name" value="RNase III domain-like"/>
    <property type="match status" value="1"/>
</dbReference>
<dbReference type="SUPFAM" id="SSF54768">
    <property type="entry name" value="dsRNA-binding domain-like"/>
    <property type="match status" value="2"/>
</dbReference>
<accession>A0A3S4Q0Z4</accession>
<evidence type="ECO:0000313" key="13">
    <source>
        <dbReference type="Proteomes" id="UP000283530"/>
    </source>
</evidence>
<dbReference type="InterPro" id="IPR000999">
    <property type="entry name" value="RNase_III_dom"/>
</dbReference>
<evidence type="ECO:0000259" key="10">
    <source>
        <dbReference type="PROSITE" id="PS50137"/>
    </source>
</evidence>
<gene>
    <name evidence="12" type="ORF">CKAN_02676700</name>
</gene>
<dbReference type="PROSITE" id="PS00517">
    <property type="entry name" value="RNASE_3_1"/>
    <property type="match status" value="1"/>
</dbReference>
<feature type="domain" description="DRBM" evidence="10">
    <location>
        <begin position="285"/>
        <end position="357"/>
    </location>
</feature>
<dbReference type="GO" id="GO:0004525">
    <property type="term" value="F:ribonuclease III activity"/>
    <property type="evidence" value="ECO:0007669"/>
    <property type="project" value="InterPro"/>
</dbReference>
<dbReference type="CDD" id="cd00593">
    <property type="entry name" value="RIBOc"/>
    <property type="match status" value="1"/>
</dbReference>